<dbReference type="Proteomes" id="UP001183648">
    <property type="component" value="Unassembled WGS sequence"/>
</dbReference>
<dbReference type="InterPro" id="IPR003399">
    <property type="entry name" value="Mce/MlaD"/>
</dbReference>
<keyword evidence="5" id="KW-1185">Reference proteome</keyword>
<dbReference type="PANTHER" id="PTHR33371:SF17">
    <property type="entry name" value="MCE-FAMILY PROTEIN MCE1B"/>
    <property type="match status" value="1"/>
</dbReference>
<feature type="transmembrane region" description="Helical" evidence="1">
    <location>
        <begin position="14"/>
        <end position="33"/>
    </location>
</feature>
<dbReference type="PANTHER" id="PTHR33371">
    <property type="entry name" value="INTERMEMBRANE PHOSPHOLIPID TRANSPORT SYSTEM BINDING PROTEIN MLAD-RELATED"/>
    <property type="match status" value="1"/>
</dbReference>
<keyword evidence="1" id="KW-0472">Membrane</keyword>
<organism evidence="4 5">
    <name type="scientific">Nocardioides marmoribigeumensis</name>
    <dbReference type="NCBI Taxonomy" id="433649"/>
    <lineage>
        <taxon>Bacteria</taxon>
        <taxon>Bacillati</taxon>
        <taxon>Actinomycetota</taxon>
        <taxon>Actinomycetes</taxon>
        <taxon>Propionibacteriales</taxon>
        <taxon>Nocardioidaceae</taxon>
        <taxon>Nocardioides</taxon>
    </lineage>
</organism>
<sequence>MKVSRSVLVAGSKLAVFTVVSLVVTGTLVVIMGKFGTGETREYSAIFRNASLIKKGDDVRVAGVIVGKVRSVEIFRTDQAKVGFTVVKDLPLTTRAEVAVRYLNLVGDRYLAVEQGDGASAAPLEPGATLPATQTRPALDLSALYNGFAPLFNALEPSQINQLSLNIVKVLQGEGGTIEGLVRETASLTTTIANRDQLVGQVIDNLNQTLGTVQAKRSQVGQLVTQLRRWMHGLAEDRVQIGRSVVNISSLTALLADLITDGRPVLERDIAQLRRLAEVLSRDETRKVLNQILTNLPEMLEDQTRTGTYGSWYNYYLCSYQADITLPRELVKALPALKPLAQRLRDVRYSSSEKRCHLS</sequence>
<evidence type="ECO:0000313" key="5">
    <source>
        <dbReference type="Proteomes" id="UP001183648"/>
    </source>
</evidence>
<dbReference type="RefSeq" id="WP_310298569.1">
    <property type="nucleotide sequence ID" value="NZ_BAAAPS010000002.1"/>
</dbReference>
<proteinExistence type="predicted"/>
<keyword evidence="1" id="KW-0812">Transmembrane</keyword>
<dbReference type="NCBIfam" id="TIGR00996">
    <property type="entry name" value="Mtu_fam_mce"/>
    <property type="match status" value="1"/>
</dbReference>
<evidence type="ECO:0000256" key="1">
    <source>
        <dbReference type="SAM" id="Phobius"/>
    </source>
</evidence>
<evidence type="ECO:0000313" key="4">
    <source>
        <dbReference type="EMBL" id="MDR7361106.1"/>
    </source>
</evidence>
<evidence type="ECO:0000259" key="2">
    <source>
        <dbReference type="Pfam" id="PF02470"/>
    </source>
</evidence>
<dbReference type="Pfam" id="PF11887">
    <property type="entry name" value="Mce4_CUP1"/>
    <property type="match status" value="1"/>
</dbReference>
<name>A0ABU2BS64_9ACTN</name>
<dbReference type="InterPro" id="IPR052336">
    <property type="entry name" value="MlaD_Phospholipid_Transporter"/>
</dbReference>
<dbReference type="InterPro" id="IPR024516">
    <property type="entry name" value="Mce_C"/>
</dbReference>
<protein>
    <submittedName>
        <fullName evidence="4">Phospholipid/cholesterol/gamma-HCH transport system substrate-binding protein</fullName>
    </submittedName>
</protein>
<dbReference type="Pfam" id="PF02470">
    <property type="entry name" value="MlaD"/>
    <property type="match status" value="1"/>
</dbReference>
<gene>
    <name evidence="4" type="ORF">J2S63_000659</name>
</gene>
<keyword evidence="1" id="KW-1133">Transmembrane helix</keyword>
<feature type="domain" description="Mammalian cell entry C-terminal" evidence="3">
    <location>
        <begin position="120"/>
        <end position="320"/>
    </location>
</feature>
<reference evidence="4 5" key="1">
    <citation type="submission" date="2023-07" db="EMBL/GenBank/DDBJ databases">
        <title>Sequencing the genomes of 1000 actinobacteria strains.</title>
        <authorList>
            <person name="Klenk H.-P."/>
        </authorList>
    </citation>
    <scope>NUCLEOTIDE SEQUENCE [LARGE SCALE GENOMIC DNA]</scope>
    <source>
        <strain evidence="4 5">DSM 19426</strain>
    </source>
</reference>
<comment type="caution">
    <text evidence="4">The sequence shown here is derived from an EMBL/GenBank/DDBJ whole genome shotgun (WGS) entry which is preliminary data.</text>
</comment>
<feature type="domain" description="Mce/MlaD" evidence="2">
    <location>
        <begin position="40"/>
        <end position="116"/>
    </location>
</feature>
<dbReference type="EMBL" id="JAVDYG010000001">
    <property type="protein sequence ID" value="MDR7361106.1"/>
    <property type="molecule type" value="Genomic_DNA"/>
</dbReference>
<dbReference type="InterPro" id="IPR005693">
    <property type="entry name" value="Mce"/>
</dbReference>
<accession>A0ABU2BS64</accession>
<evidence type="ECO:0000259" key="3">
    <source>
        <dbReference type="Pfam" id="PF11887"/>
    </source>
</evidence>